<reference evidence="3" key="1">
    <citation type="submission" date="2018-05" db="EMBL/GenBank/DDBJ databases">
        <title>Pedobacter paludis sp. nov., isolated from wetland soil.</title>
        <authorList>
            <person name="Zhang Y."/>
        </authorList>
    </citation>
    <scope>NUCLEOTIDE SEQUENCE [LARGE SCALE GENOMIC DNA]</scope>
    <source>
        <strain evidence="3">R-8</strain>
    </source>
</reference>
<name>A0A317EU79_9SPHI</name>
<dbReference type="EMBL" id="QGNY01000007">
    <property type="protein sequence ID" value="PWS30264.1"/>
    <property type="molecule type" value="Genomic_DNA"/>
</dbReference>
<protein>
    <submittedName>
        <fullName evidence="2">Uncharacterized protein</fullName>
    </submittedName>
</protein>
<sequence length="139" mass="15861">MPPQSHVQPRLFYPPKTGKSKGQPLTGSLLHMAKMESRKRIRTGINEILSRFSELTIYRFSLELKIQGIETRIKKDKYGKLSGITFIDRTSGLTIVGSELGTAYSATALAPRLYPQTRKSVFSIRPVKRPAKRWRKENK</sequence>
<feature type="region of interest" description="Disordered" evidence="1">
    <location>
        <begin position="1"/>
        <end position="23"/>
    </location>
</feature>
<proteinExistence type="predicted"/>
<accession>A0A317EU79</accession>
<evidence type="ECO:0000256" key="1">
    <source>
        <dbReference type="SAM" id="MobiDB-lite"/>
    </source>
</evidence>
<organism evidence="2 3">
    <name type="scientific">Pedobacter paludis</name>
    <dbReference type="NCBI Taxonomy" id="2203212"/>
    <lineage>
        <taxon>Bacteria</taxon>
        <taxon>Pseudomonadati</taxon>
        <taxon>Bacteroidota</taxon>
        <taxon>Sphingobacteriia</taxon>
        <taxon>Sphingobacteriales</taxon>
        <taxon>Sphingobacteriaceae</taxon>
        <taxon>Pedobacter</taxon>
    </lineage>
</organism>
<keyword evidence="3" id="KW-1185">Reference proteome</keyword>
<dbReference type="AlphaFoldDB" id="A0A317EU79"/>
<gene>
    <name evidence="2" type="ORF">DF947_17670</name>
</gene>
<evidence type="ECO:0000313" key="2">
    <source>
        <dbReference type="EMBL" id="PWS30264.1"/>
    </source>
</evidence>
<dbReference type="Proteomes" id="UP000245391">
    <property type="component" value="Unassembled WGS sequence"/>
</dbReference>
<comment type="caution">
    <text evidence="2">The sequence shown here is derived from an EMBL/GenBank/DDBJ whole genome shotgun (WGS) entry which is preliminary data.</text>
</comment>
<evidence type="ECO:0000313" key="3">
    <source>
        <dbReference type="Proteomes" id="UP000245391"/>
    </source>
</evidence>